<dbReference type="SUPFAM" id="SSF55811">
    <property type="entry name" value="Nudix"/>
    <property type="match status" value="2"/>
</dbReference>
<evidence type="ECO:0000256" key="2">
    <source>
        <dbReference type="ARBA" id="ARBA00022723"/>
    </source>
</evidence>
<dbReference type="EC" id="3.6.1.22" evidence="8"/>
<comment type="function">
    <text evidence="8">mRNA decapping enzyme that specifically removes the nicotinamide adenine dinucleotide (NAD) cap from a subset of mRNAs by hydrolyzing the diphosphate linkage to produce nicotinamide mononucleotide (NMN) and 5' monophosphate mRNA. The NAD-cap is present at the 5'-end of some mRNAs and stabilizes RNA against 5'-processing. Has preference for mRNAs with a 5'-end purine. Catalyzes the hydrolysis of a broad range of dinucleotide pyrophosphates.</text>
</comment>
<evidence type="ECO:0000256" key="4">
    <source>
        <dbReference type="ARBA" id="ARBA00022842"/>
    </source>
</evidence>
<feature type="domain" description="Nudix hydrolase" evidence="9">
    <location>
        <begin position="139"/>
        <end position="262"/>
    </location>
</feature>
<feature type="binding site" evidence="8">
    <location>
        <position position="188"/>
    </location>
    <ligand>
        <name>a divalent metal cation</name>
        <dbReference type="ChEBI" id="CHEBI:60240"/>
        <label>2</label>
    </ligand>
</feature>
<dbReference type="InterPro" id="IPR015797">
    <property type="entry name" value="NUDIX_hydrolase-like_dom_sf"/>
</dbReference>
<dbReference type="HAMAP" id="MF_00297">
    <property type="entry name" value="Nudix_NudC"/>
    <property type="match status" value="1"/>
</dbReference>
<dbReference type="GO" id="GO:0006742">
    <property type="term" value="P:NADP+ catabolic process"/>
    <property type="evidence" value="ECO:0007669"/>
    <property type="project" value="TreeGrafter"/>
</dbReference>
<comment type="cofactor">
    <cofactor evidence="8">
        <name>Mg(2+)</name>
        <dbReference type="ChEBI" id="CHEBI:18420"/>
    </cofactor>
    <cofactor evidence="8">
        <name>Mn(2+)</name>
        <dbReference type="ChEBI" id="CHEBI:29035"/>
    </cofactor>
    <text evidence="8">Divalent metal cations. Mg(2+) or Mn(2+).</text>
</comment>
<keyword evidence="5 8" id="KW-0520">NAD</keyword>
<evidence type="ECO:0000256" key="6">
    <source>
        <dbReference type="ARBA" id="ARBA00023211"/>
    </source>
</evidence>
<protein>
    <recommendedName>
        <fullName evidence="8">NAD-capped RNA hydrolase NudC</fullName>
        <shortName evidence="8">DeNADding enzyme NudC</shortName>
        <ecNumber evidence="8">3.6.1.-</ecNumber>
    </recommendedName>
    <alternativeName>
        <fullName evidence="8">NADH pyrophosphatase</fullName>
        <ecNumber evidence="8">3.6.1.22</ecNumber>
    </alternativeName>
</protein>
<dbReference type="InterPro" id="IPR049734">
    <property type="entry name" value="NudC-like_C"/>
</dbReference>
<proteinExistence type="inferred from homology"/>
<comment type="catalytic activity">
    <reaction evidence="8">
        <text>NAD(+) + H2O = beta-nicotinamide D-ribonucleotide + AMP + 2 H(+)</text>
        <dbReference type="Rhea" id="RHEA:11800"/>
        <dbReference type="ChEBI" id="CHEBI:14649"/>
        <dbReference type="ChEBI" id="CHEBI:15377"/>
        <dbReference type="ChEBI" id="CHEBI:15378"/>
        <dbReference type="ChEBI" id="CHEBI:57540"/>
        <dbReference type="ChEBI" id="CHEBI:456215"/>
        <dbReference type="EC" id="3.6.1.22"/>
    </reaction>
</comment>
<evidence type="ECO:0000313" key="11">
    <source>
        <dbReference type="Proteomes" id="UP000263595"/>
    </source>
</evidence>
<accession>A0A383RTD7</accession>
<feature type="binding site" evidence="8">
    <location>
        <position position="255"/>
    </location>
    <ligand>
        <name>substrate</name>
    </ligand>
</feature>
<dbReference type="Gene3D" id="3.90.79.20">
    <property type="match status" value="1"/>
</dbReference>
<feature type="binding site" evidence="8">
    <location>
        <position position="82"/>
    </location>
    <ligand>
        <name>substrate</name>
    </ligand>
</feature>
<dbReference type="Proteomes" id="UP000263595">
    <property type="component" value="Unassembled WGS sequence"/>
</dbReference>
<feature type="binding site" evidence="8">
    <location>
        <position position="125"/>
    </location>
    <ligand>
        <name>substrate</name>
    </ligand>
</feature>
<evidence type="ECO:0000259" key="9">
    <source>
        <dbReference type="PROSITE" id="PS51462"/>
    </source>
</evidence>
<dbReference type="GO" id="GO:0000210">
    <property type="term" value="F:NAD+ diphosphatase activity"/>
    <property type="evidence" value="ECO:0007669"/>
    <property type="project" value="UniProtKB-UniRule"/>
</dbReference>
<dbReference type="GO" id="GO:0008270">
    <property type="term" value="F:zinc ion binding"/>
    <property type="evidence" value="ECO:0007669"/>
    <property type="project" value="UniProtKB-UniRule"/>
</dbReference>
<feature type="binding site" evidence="8">
    <location>
        <position position="130"/>
    </location>
    <ligand>
        <name>Zn(2+)</name>
        <dbReference type="ChEBI" id="CHEBI:29105"/>
    </ligand>
</feature>
<dbReference type="NCBIfam" id="NF001299">
    <property type="entry name" value="PRK00241.1"/>
    <property type="match status" value="1"/>
</dbReference>
<dbReference type="EMBL" id="UNOZ01000013">
    <property type="protein sequence ID" value="SYX89776.1"/>
    <property type="molecule type" value="Genomic_DNA"/>
</dbReference>
<comment type="subunit">
    <text evidence="8">Homodimer.</text>
</comment>
<comment type="similarity">
    <text evidence="1 8">Belongs to the Nudix hydrolase family. NudC subfamily.</text>
</comment>
<feature type="binding site" evidence="8">
    <location>
        <position position="192"/>
    </location>
    <ligand>
        <name>a divalent metal cation</name>
        <dbReference type="ChEBI" id="CHEBI:60240"/>
        <label>3</label>
    </ligand>
</feature>
<feature type="short sequence motif" description="Nudix box" evidence="8">
    <location>
        <begin position="173"/>
        <end position="194"/>
    </location>
</feature>
<dbReference type="GO" id="GO:0005829">
    <property type="term" value="C:cytosol"/>
    <property type="evidence" value="ECO:0007669"/>
    <property type="project" value="TreeGrafter"/>
</dbReference>
<dbReference type="InterPro" id="IPR000086">
    <property type="entry name" value="NUDIX_hydrolase_dom"/>
</dbReference>
<organism evidence="10 11">
    <name type="scientific">Pseudomonas reidholzensis</name>
    <dbReference type="NCBI Taxonomy" id="1785162"/>
    <lineage>
        <taxon>Bacteria</taxon>
        <taxon>Pseudomonadati</taxon>
        <taxon>Pseudomonadota</taxon>
        <taxon>Gammaproteobacteria</taxon>
        <taxon>Pseudomonadales</taxon>
        <taxon>Pseudomonadaceae</taxon>
        <taxon>Pseudomonas</taxon>
    </lineage>
</organism>
<dbReference type="PANTHER" id="PTHR42904:SF6">
    <property type="entry name" value="NAD-CAPPED RNA HYDROLASE NUDT12"/>
    <property type="match status" value="1"/>
</dbReference>
<evidence type="ECO:0000313" key="10">
    <source>
        <dbReference type="EMBL" id="SYX89776.1"/>
    </source>
</evidence>
<dbReference type="Gene3D" id="3.90.79.10">
    <property type="entry name" value="Nucleoside Triphosphate Pyrophosphohydrolase"/>
    <property type="match status" value="1"/>
</dbReference>
<keyword evidence="6 8" id="KW-0464">Manganese</keyword>
<dbReference type="Pfam" id="PF09296">
    <property type="entry name" value="NUDIX-like"/>
    <property type="match status" value="1"/>
</dbReference>
<keyword evidence="4 8" id="KW-0460">Magnesium</keyword>
<dbReference type="GO" id="GO:0030145">
    <property type="term" value="F:manganese ion binding"/>
    <property type="evidence" value="ECO:0007669"/>
    <property type="project" value="UniProtKB-UniRule"/>
</dbReference>
<dbReference type="InterPro" id="IPR015375">
    <property type="entry name" value="NADH_PPase-like_N"/>
</dbReference>
<dbReference type="InterPro" id="IPR015376">
    <property type="entry name" value="Znr_NADH_PPase"/>
</dbReference>
<dbReference type="OrthoDB" id="9791656at2"/>
<evidence type="ECO:0000256" key="8">
    <source>
        <dbReference type="HAMAP-Rule" id="MF_00297"/>
    </source>
</evidence>
<comment type="caution">
    <text evidence="8">Lacks conserved residue(s) required for the propagation of feature annotation.</text>
</comment>
<sequence>MSARWTTAVLDPQTAGGWAVARGPEGFLVDDNGALFPREWLKRQDLDVLGEHGIGHFDGEPVFLLELRSTAEVAGCGWRGLRQFMLEGDFDTYKLLGYAAQIGTWAREHRFCGSCGQAMTQIHWERAMHCQRCDLRSYPRISPSMIVLVTRGDEILLARSPRFVTGVYSTLAGFAEPGESAEDCLVREVREEVAVEVRNIQYVGSQCWPFPHSMMLGFHAEYAGGEIVMQADEIEDAQWFSVHALPPLPAGRSIARHLIDLYVARRLGLAEPVLPR</sequence>
<feature type="binding site" evidence="8">
    <location>
        <begin position="206"/>
        <end position="213"/>
    </location>
    <ligand>
        <name>substrate</name>
    </ligand>
</feature>
<keyword evidence="2 8" id="KW-0479">Metal-binding</keyword>
<dbReference type="Pfam" id="PF09297">
    <property type="entry name" value="Zn_ribbon_NUD"/>
    <property type="match status" value="1"/>
</dbReference>
<feature type="binding site" evidence="8">
    <location>
        <position position="112"/>
    </location>
    <ligand>
        <name>Zn(2+)</name>
        <dbReference type="ChEBI" id="CHEBI:29105"/>
    </ligand>
</feature>
<dbReference type="CDD" id="cd03429">
    <property type="entry name" value="NUDIX_NADH_pyrophosphatase_Nudt13"/>
    <property type="match status" value="1"/>
</dbReference>
<dbReference type="InterPro" id="IPR050241">
    <property type="entry name" value="NAD-cap_RNA_hydrolase_NudC"/>
</dbReference>
<feature type="binding site" evidence="8">
    <location>
        <position position="133"/>
    </location>
    <ligand>
        <name>Zn(2+)</name>
        <dbReference type="ChEBI" id="CHEBI:29105"/>
    </ligand>
</feature>
<comment type="catalytic activity">
    <reaction evidence="8">
        <text>NADH + H2O = reduced beta-nicotinamide D-ribonucleotide + AMP + 2 H(+)</text>
        <dbReference type="Rhea" id="RHEA:48868"/>
        <dbReference type="ChEBI" id="CHEBI:15377"/>
        <dbReference type="ChEBI" id="CHEBI:15378"/>
        <dbReference type="ChEBI" id="CHEBI:57945"/>
        <dbReference type="ChEBI" id="CHEBI:90832"/>
        <dbReference type="ChEBI" id="CHEBI:456215"/>
        <dbReference type="EC" id="3.6.1.22"/>
    </reaction>
</comment>
<feature type="binding site" evidence="8">
    <location>
        <position position="233"/>
    </location>
    <ligand>
        <name>a divalent metal cation</name>
        <dbReference type="ChEBI" id="CHEBI:60240"/>
        <label>1</label>
    </ligand>
</feature>
<dbReference type="PANTHER" id="PTHR42904">
    <property type="entry name" value="NUDIX HYDROLASE, NUDC SUBFAMILY"/>
    <property type="match status" value="1"/>
</dbReference>
<dbReference type="PROSITE" id="PS51462">
    <property type="entry name" value="NUDIX"/>
    <property type="match status" value="1"/>
</dbReference>
<dbReference type="RefSeq" id="WP_119140404.1">
    <property type="nucleotide sequence ID" value="NZ_CBCSFL010000005.1"/>
</dbReference>
<feature type="binding site" evidence="8">
    <location>
        <position position="115"/>
    </location>
    <ligand>
        <name>Zn(2+)</name>
        <dbReference type="ChEBI" id="CHEBI:29105"/>
    </ligand>
</feature>
<evidence type="ECO:0000256" key="1">
    <source>
        <dbReference type="ARBA" id="ARBA00009595"/>
    </source>
</evidence>
<name>A0A383RTD7_9PSED</name>
<dbReference type="GO" id="GO:0000287">
    <property type="term" value="F:magnesium ion binding"/>
    <property type="evidence" value="ECO:0007669"/>
    <property type="project" value="UniProtKB-UniRule"/>
</dbReference>
<feature type="binding site" evidence="8">
    <location>
        <position position="138"/>
    </location>
    <ligand>
        <name>substrate</name>
    </ligand>
</feature>
<feature type="binding site" evidence="8">
    <location>
        <position position="172"/>
    </location>
    <ligand>
        <name>a divalent metal cation</name>
        <dbReference type="ChEBI" id="CHEBI:60240"/>
        <label>1</label>
    </ligand>
</feature>
<evidence type="ECO:0000256" key="3">
    <source>
        <dbReference type="ARBA" id="ARBA00022801"/>
    </source>
</evidence>
<dbReference type="InterPro" id="IPR022925">
    <property type="entry name" value="RNA_Hydrolase_NudC"/>
</dbReference>
<dbReference type="EC" id="3.6.1.-" evidence="8"/>
<feature type="binding site" evidence="8">
    <location>
        <position position="188"/>
    </location>
    <ligand>
        <name>a divalent metal cation</name>
        <dbReference type="ChEBI" id="CHEBI:60240"/>
        <label>3</label>
    </ligand>
</feature>
<dbReference type="AlphaFoldDB" id="A0A383RTD7"/>
<comment type="catalytic activity">
    <reaction evidence="7">
        <text>a 5'-end NAD(+)-phospho-ribonucleoside in mRNA + H2O = a 5'-end phospho-adenosine-phospho-ribonucleoside in mRNA + beta-nicotinamide D-ribonucleotide + 2 H(+)</text>
        <dbReference type="Rhea" id="RHEA:60876"/>
        <dbReference type="Rhea" id="RHEA-COMP:15698"/>
        <dbReference type="Rhea" id="RHEA-COMP:15719"/>
        <dbReference type="ChEBI" id="CHEBI:14649"/>
        <dbReference type="ChEBI" id="CHEBI:15377"/>
        <dbReference type="ChEBI" id="CHEBI:15378"/>
        <dbReference type="ChEBI" id="CHEBI:144029"/>
        <dbReference type="ChEBI" id="CHEBI:144051"/>
    </reaction>
    <physiologicalReaction direction="left-to-right" evidence="7">
        <dbReference type="Rhea" id="RHEA:60877"/>
    </physiologicalReaction>
</comment>
<reference evidence="11" key="1">
    <citation type="submission" date="2018-08" db="EMBL/GenBank/DDBJ databases">
        <authorList>
            <person name="Blom J."/>
        </authorList>
    </citation>
    <scope>NUCLEOTIDE SEQUENCE [LARGE SCALE GENOMIC DNA]</scope>
    <source>
        <strain evidence="11">CCOS 865</strain>
    </source>
</reference>
<keyword evidence="3 8" id="KW-0378">Hydrolase</keyword>
<gene>
    <name evidence="10" type="primary">nudC 3</name>
    <name evidence="8" type="synonym">nudC</name>
    <name evidence="10" type="ORF">CCOS865_02036</name>
</gene>
<evidence type="ECO:0000256" key="5">
    <source>
        <dbReference type="ARBA" id="ARBA00023027"/>
    </source>
</evidence>
<keyword evidence="11" id="KW-1185">Reference proteome</keyword>
<dbReference type="Pfam" id="PF00293">
    <property type="entry name" value="NUDIX"/>
    <property type="match status" value="1"/>
</dbReference>
<dbReference type="GO" id="GO:0110153">
    <property type="term" value="F:RNA NAD-cap (NMN-forming) hydrolase activity"/>
    <property type="evidence" value="ECO:0007669"/>
    <property type="project" value="RHEA"/>
</dbReference>
<keyword evidence="8" id="KW-0862">Zinc</keyword>
<comment type="cofactor">
    <cofactor evidence="8">
        <name>Zn(2+)</name>
        <dbReference type="ChEBI" id="CHEBI:29105"/>
    </cofactor>
    <text evidence="8">Binds 1 zinc ion per subunit.</text>
</comment>
<dbReference type="GO" id="GO:0035529">
    <property type="term" value="F:NADH pyrophosphatase activity"/>
    <property type="evidence" value="ECO:0007669"/>
    <property type="project" value="TreeGrafter"/>
</dbReference>
<dbReference type="GO" id="GO:0019677">
    <property type="term" value="P:NAD+ catabolic process"/>
    <property type="evidence" value="ECO:0007669"/>
    <property type="project" value="TreeGrafter"/>
</dbReference>
<evidence type="ECO:0000256" key="7">
    <source>
        <dbReference type="ARBA" id="ARBA00023679"/>
    </source>
</evidence>
<feature type="binding site" evidence="8">
    <location>
        <position position="233"/>
    </location>
    <ligand>
        <name>a divalent metal cation</name>
        <dbReference type="ChEBI" id="CHEBI:60240"/>
        <label>3</label>
    </ligand>
</feature>
<feature type="binding site" evidence="8">
    <location>
        <position position="192"/>
    </location>
    <ligand>
        <name>a divalent metal cation</name>
        <dbReference type="ChEBI" id="CHEBI:60240"/>
        <label>1</label>
    </ligand>
</feature>